<dbReference type="InterPro" id="IPR004923">
    <property type="entry name" value="FTR1/Fip1/EfeU"/>
</dbReference>
<evidence type="ECO:0000313" key="7">
    <source>
        <dbReference type="EMBL" id="KKN69452.1"/>
    </source>
</evidence>
<dbReference type="GO" id="GO:0015093">
    <property type="term" value="F:ferrous iron transmembrane transporter activity"/>
    <property type="evidence" value="ECO:0007669"/>
    <property type="project" value="TreeGrafter"/>
</dbReference>
<feature type="transmembrane region" description="Helical" evidence="6">
    <location>
        <begin position="6"/>
        <end position="24"/>
    </location>
</feature>
<dbReference type="EMBL" id="LAZR01000426">
    <property type="protein sequence ID" value="KKN69452.1"/>
    <property type="molecule type" value="Genomic_DNA"/>
</dbReference>
<reference evidence="7" key="1">
    <citation type="journal article" date="2015" name="Nature">
        <title>Complex archaea that bridge the gap between prokaryotes and eukaryotes.</title>
        <authorList>
            <person name="Spang A."/>
            <person name="Saw J.H."/>
            <person name="Jorgensen S.L."/>
            <person name="Zaremba-Niedzwiedzka K."/>
            <person name="Martijn J."/>
            <person name="Lind A.E."/>
            <person name="van Eijk R."/>
            <person name="Schleper C."/>
            <person name="Guy L."/>
            <person name="Ettema T.J."/>
        </authorList>
    </citation>
    <scope>NUCLEOTIDE SEQUENCE</scope>
</reference>
<proteinExistence type="inferred from homology"/>
<comment type="similarity">
    <text evidence="2">Belongs to the oxidase-dependent Fe transporter (OFeT) (TC 9.A.10.1) family.</text>
</comment>
<feature type="transmembrane region" description="Helical" evidence="6">
    <location>
        <begin position="73"/>
        <end position="89"/>
    </location>
</feature>
<evidence type="ECO:0008006" key="8">
    <source>
        <dbReference type="Google" id="ProtNLM"/>
    </source>
</evidence>
<dbReference type="Pfam" id="PF03239">
    <property type="entry name" value="FTR1"/>
    <property type="match status" value="1"/>
</dbReference>
<feature type="transmembrane region" description="Helical" evidence="6">
    <location>
        <begin position="96"/>
        <end position="115"/>
    </location>
</feature>
<protein>
    <recommendedName>
        <fullName evidence="8">Iron permease FTR1 family protein</fullName>
    </recommendedName>
</protein>
<feature type="transmembrane region" description="Helical" evidence="6">
    <location>
        <begin position="36"/>
        <end position="53"/>
    </location>
</feature>
<sequence>MLLNAVIIVLREVIEASLIISLFLAFSQRFNHGRPWLLNTFLLGLIGAAIYAFNIEQLSQSFDGVGQELTNAGIQIIIYLVLLVFLMTAMRRPLTAFDSILITIMMIIGVVFAAVREGSEIIIYIHGFVTVPDLLESVLLGSAIGAGIGVSIGICIYYLLINMPVKISAKVGYLLIVLLAGSMISQTVQQLTQADWIVSQYPLWDTSTWISEHSVTGQLLYAVIGYEATPTAIQVTAYLLALLFIILLSGYSWNYNRRLQK</sequence>
<evidence type="ECO:0000256" key="3">
    <source>
        <dbReference type="ARBA" id="ARBA00022692"/>
    </source>
</evidence>
<evidence type="ECO:0000256" key="5">
    <source>
        <dbReference type="ARBA" id="ARBA00023136"/>
    </source>
</evidence>
<comment type="subcellular location">
    <subcellularLocation>
        <location evidence="1">Membrane</location>
        <topology evidence="1">Multi-pass membrane protein</topology>
    </subcellularLocation>
</comment>
<dbReference type="PANTHER" id="PTHR31632">
    <property type="entry name" value="IRON TRANSPORTER FTH1"/>
    <property type="match status" value="1"/>
</dbReference>
<evidence type="ECO:0000256" key="6">
    <source>
        <dbReference type="SAM" id="Phobius"/>
    </source>
</evidence>
<evidence type="ECO:0000256" key="4">
    <source>
        <dbReference type="ARBA" id="ARBA00022989"/>
    </source>
</evidence>
<name>A0A0F9T3M6_9ZZZZ</name>
<comment type="caution">
    <text evidence="7">The sequence shown here is derived from an EMBL/GenBank/DDBJ whole genome shotgun (WGS) entry which is preliminary data.</text>
</comment>
<keyword evidence="3 6" id="KW-0812">Transmembrane</keyword>
<feature type="transmembrane region" description="Helical" evidence="6">
    <location>
        <begin position="235"/>
        <end position="253"/>
    </location>
</feature>
<keyword evidence="5 6" id="KW-0472">Membrane</keyword>
<dbReference type="GO" id="GO:0033573">
    <property type="term" value="C:high-affinity iron permease complex"/>
    <property type="evidence" value="ECO:0007669"/>
    <property type="project" value="InterPro"/>
</dbReference>
<gene>
    <name evidence="7" type="ORF">LCGC14_0440890</name>
</gene>
<feature type="transmembrane region" description="Helical" evidence="6">
    <location>
        <begin position="135"/>
        <end position="159"/>
    </location>
</feature>
<organism evidence="7">
    <name type="scientific">marine sediment metagenome</name>
    <dbReference type="NCBI Taxonomy" id="412755"/>
    <lineage>
        <taxon>unclassified sequences</taxon>
        <taxon>metagenomes</taxon>
        <taxon>ecological metagenomes</taxon>
    </lineage>
</organism>
<evidence type="ECO:0000256" key="1">
    <source>
        <dbReference type="ARBA" id="ARBA00004141"/>
    </source>
</evidence>
<keyword evidence="4 6" id="KW-1133">Transmembrane helix</keyword>
<dbReference type="AlphaFoldDB" id="A0A0F9T3M6"/>
<feature type="transmembrane region" description="Helical" evidence="6">
    <location>
        <begin position="171"/>
        <end position="188"/>
    </location>
</feature>
<dbReference type="PANTHER" id="PTHR31632:SF2">
    <property type="entry name" value="PLASMA MEMBRANE IRON PERMEASE"/>
    <property type="match status" value="1"/>
</dbReference>
<evidence type="ECO:0000256" key="2">
    <source>
        <dbReference type="ARBA" id="ARBA00008333"/>
    </source>
</evidence>
<accession>A0A0F9T3M6</accession>